<name>A0A9P9EI52_9PLEO</name>
<dbReference type="InterPro" id="IPR004045">
    <property type="entry name" value="Glutathione_S-Trfase_N"/>
</dbReference>
<organism evidence="4 5">
    <name type="scientific">Dendryphion nanum</name>
    <dbReference type="NCBI Taxonomy" id="256645"/>
    <lineage>
        <taxon>Eukaryota</taxon>
        <taxon>Fungi</taxon>
        <taxon>Dikarya</taxon>
        <taxon>Ascomycota</taxon>
        <taxon>Pezizomycotina</taxon>
        <taxon>Dothideomycetes</taxon>
        <taxon>Pleosporomycetidae</taxon>
        <taxon>Pleosporales</taxon>
        <taxon>Torulaceae</taxon>
        <taxon>Dendryphion</taxon>
    </lineage>
</organism>
<dbReference type="SFLD" id="SFLDG00358">
    <property type="entry name" value="Main_(cytGST)"/>
    <property type="match status" value="1"/>
</dbReference>
<dbReference type="PRINTS" id="PR01625">
    <property type="entry name" value="GSTRNSFRASEO"/>
</dbReference>
<keyword evidence="5" id="KW-1185">Reference proteome</keyword>
<protein>
    <submittedName>
        <fullName evidence="4">Glutathione transferase omega-1</fullName>
    </submittedName>
</protein>
<accession>A0A9P9EI52</accession>
<comment type="caution">
    <text evidence="4">The sequence shown here is derived from an EMBL/GenBank/DDBJ whole genome shotgun (WGS) entry which is preliminary data.</text>
</comment>
<evidence type="ECO:0000313" key="5">
    <source>
        <dbReference type="Proteomes" id="UP000700596"/>
    </source>
</evidence>
<dbReference type="InterPro" id="IPR010987">
    <property type="entry name" value="Glutathione-S-Trfase_C-like"/>
</dbReference>
<dbReference type="Gene3D" id="3.40.30.10">
    <property type="entry name" value="Glutaredoxin"/>
    <property type="match status" value="1"/>
</dbReference>
<dbReference type="GO" id="GO:0045174">
    <property type="term" value="F:glutathione dehydrogenase (ascorbate) activity"/>
    <property type="evidence" value="ECO:0007669"/>
    <property type="project" value="UniProtKB-ARBA"/>
</dbReference>
<feature type="domain" description="GST C-terminal" evidence="3">
    <location>
        <begin position="115"/>
        <end position="248"/>
    </location>
</feature>
<proteinExistence type="predicted"/>
<dbReference type="GO" id="GO:0004364">
    <property type="term" value="F:glutathione transferase activity"/>
    <property type="evidence" value="ECO:0007669"/>
    <property type="project" value="InterPro"/>
</dbReference>
<dbReference type="Gene3D" id="1.20.1050.10">
    <property type="match status" value="1"/>
</dbReference>
<gene>
    <name evidence="4" type="ORF">B0J11DRAFT_500334</name>
</gene>
<dbReference type="InterPro" id="IPR040079">
    <property type="entry name" value="Glutathione_S-Trfase"/>
</dbReference>
<evidence type="ECO:0000259" key="2">
    <source>
        <dbReference type="PROSITE" id="PS50404"/>
    </source>
</evidence>
<dbReference type="SUPFAM" id="SSF47616">
    <property type="entry name" value="GST C-terminal domain-like"/>
    <property type="match status" value="1"/>
</dbReference>
<evidence type="ECO:0000259" key="3">
    <source>
        <dbReference type="PROSITE" id="PS50405"/>
    </source>
</evidence>
<evidence type="ECO:0000313" key="4">
    <source>
        <dbReference type="EMBL" id="KAH7138088.1"/>
    </source>
</evidence>
<evidence type="ECO:0000256" key="1">
    <source>
        <dbReference type="ARBA" id="ARBA00023002"/>
    </source>
</evidence>
<dbReference type="PROSITE" id="PS50404">
    <property type="entry name" value="GST_NTER"/>
    <property type="match status" value="1"/>
</dbReference>
<dbReference type="InterPro" id="IPR036249">
    <property type="entry name" value="Thioredoxin-like_sf"/>
</dbReference>
<dbReference type="InterPro" id="IPR036282">
    <property type="entry name" value="Glutathione-S-Trfase_C_sf"/>
</dbReference>
<reference evidence="4" key="1">
    <citation type="journal article" date="2021" name="Nat. Commun.">
        <title>Genetic determinants of endophytism in the Arabidopsis root mycobiome.</title>
        <authorList>
            <person name="Mesny F."/>
            <person name="Miyauchi S."/>
            <person name="Thiergart T."/>
            <person name="Pickel B."/>
            <person name="Atanasova L."/>
            <person name="Karlsson M."/>
            <person name="Huettel B."/>
            <person name="Barry K.W."/>
            <person name="Haridas S."/>
            <person name="Chen C."/>
            <person name="Bauer D."/>
            <person name="Andreopoulos W."/>
            <person name="Pangilinan J."/>
            <person name="LaButti K."/>
            <person name="Riley R."/>
            <person name="Lipzen A."/>
            <person name="Clum A."/>
            <person name="Drula E."/>
            <person name="Henrissat B."/>
            <person name="Kohler A."/>
            <person name="Grigoriev I.V."/>
            <person name="Martin F.M."/>
            <person name="Hacquard S."/>
        </authorList>
    </citation>
    <scope>NUCLEOTIDE SEQUENCE</scope>
    <source>
        <strain evidence="4">MPI-CAGE-CH-0243</strain>
    </source>
</reference>
<dbReference type="InterPro" id="IPR005442">
    <property type="entry name" value="GST_omega"/>
</dbReference>
<feature type="domain" description="GST N-terminal" evidence="2">
    <location>
        <begin position="30"/>
        <end position="108"/>
    </location>
</feature>
<dbReference type="PANTHER" id="PTHR43968">
    <property type="match status" value="1"/>
</dbReference>
<dbReference type="SUPFAM" id="SSF52833">
    <property type="entry name" value="Thioredoxin-like"/>
    <property type="match status" value="1"/>
</dbReference>
<dbReference type="AlphaFoldDB" id="A0A9P9EI52"/>
<sequence>MSQSAHPDAGVHPVATGLAATTAQSHQEPSALKFYTGWFCPFAQRVWLALLEKRIPHQYIEVNPYHKPAALLALNPRGLVPTLEYDSKPLYESAVLVQFLDEAFPDHAPRLMPEDVYERARARIWIDFVGSRLIPAFHRFLQFQGGAEGLDEKRREFRGYIRDFVNAMHASGPYFAGAEFGVVDLIVVPWAVRLWVFDHFKGGLGIPGPGLGGEEERVWERWRVWYEAVSRRDSVRNTTSEREHYLPIYERYAEDKAMSELAKATREGRGVP</sequence>
<dbReference type="OrthoDB" id="4951845at2759"/>
<dbReference type="Proteomes" id="UP000700596">
    <property type="component" value="Unassembled WGS sequence"/>
</dbReference>
<dbReference type="PROSITE" id="PS50405">
    <property type="entry name" value="GST_CTER"/>
    <property type="match status" value="1"/>
</dbReference>
<keyword evidence="1" id="KW-0560">Oxidoreductase</keyword>
<dbReference type="Pfam" id="PF13409">
    <property type="entry name" value="GST_N_2"/>
    <property type="match status" value="1"/>
</dbReference>
<dbReference type="EMBL" id="JAGMWT010000001">
    <property type="protein sequence ID" value="KAH7138088.1"/>
    <property type="molecule type" value="Genomic_DNA"/>
</dbReference>
<dbReference type="SFLD" id="SFLDS00019">
    <property type="entry name" value="Glutathione_Transferase_(cytos"/>
    <property type="match status" value="1"/>
</dbReference>
<keyword evidence="4" id="KW-0808">Transferase</keyword>
<dbReference type="InterPro" id="IPR050983">
    <property type="entry name" value="GST_Omega/HSP26"/>
</dbReference>
<dbReference type="PANTHER" id="PTHR43968:SF13">
    <property type="entry name" value="GLUTATHIONE TRANSFERASE OMEGA-1"/>
    <property type="match status" value="1"/>
</dbReference>
<dbReference type="GO" id="GO:0005737">
    <property type="term" value="C:cytoplasm"/>
    <property type="evidence" value="ECO:0007669"/>
    <property type="project" value="InterPro"/>
</dbReference>